<organism evidence="5 6">
    <name type="scientific">Sphingobacterium oryzagri</name>
    <dbReference type="NCBI Taxonomy" id="3025669"/>
    <lineage>
        <taxon>Bacteria</taxon>
        <taxon>Pseudomonadati</taxon>
        <taxon>Bacteroidota</taxon>
        <taxon>Sphingobacteriia</taxon>
        <taxon>Sphingobacteriales</taxon>
        <taxon>Sphingobacteriaceae</taxon>
        <taxon>Sphingobacterium</taxon>
    </lineage>
</organism>
<dbReference type="InterPro" id="IPR000322">
    <property type="entry name" value="Glyco_hydro_31_TIM"/>
</dbReference>
<dbReference type="InterPro" id="IPR048395">
    <property type="entry name" value="Glyco_hydro_31_C"/>
</dbReference>
<name>A0ABY7WBM9_9SPHI</name>
<reference evidence="5 6" key="1">
    <citation type="submission" date="2023-02" db="EMBL/GenBank/DDBJ databases">
        <title>Genome sequence of Sphingobacterium sp. KACC 22765.</title>
        <authorList>
            <person name="Kim S."/>
            <person name="Heo J."/>
            <person name="Kwon S.-W."/>
        </authorList>
    </citation>
    <scope>NUCLEOTIDE SEQUENCE [LARGE SCALE GENOMIC DNA]</scope>
    <source>
        <strain evidence="5 6">KACC 22765</strain>
    </source>
</reference>
<dbReference type="InterPro" id="IPR013780">
    <property type="entry name" value="Glyco_hydro_b"/>
</dbReference>
<gene>
    <name evidence="5" type="ORF">PQ465_12130</name>
</gene>
<accession>A0ABY7WBM9</accession>
<dbReference type="PANTHER" id="PTHR43863:SF2">
    <property type="entry name" value="MALTASE-GLUCOAMYLASE"/>
    <property type="match status" value="1"/>
</dbReference>
<dbReference type="Gene3D" id="3.20.20.80">
    <property type="entry name" value="Glycosidases"/>
    <property type="match status" value="1"/>
</dbReference>
<evidence type="ECO:0000259" key="3">
    <source>
        <dbReference type="Pfam" id="PF01055"/>
    </source>
</evidence>
<evidence type="ECO:0000313" key="5">
    <source>
        <dbReference type="EMBL" id="WDF67054.1"/>
    </source>
</evidence>
<dbReference type="InterPro" id="IPR017853">
    <property type="entry name" value="GH"/>
</dbReference>
<keyword evidence="2 5" id="KW-0378">Hydrolase</keyword>
<dbReference type="Proteomes" id="UP001221558">
    <property type="component" value="Chromosome"/>
</dbReference>
<dbReference type="GO" id="GO:0016787">
    <property type="term" value="F:hydrolase activity"/>
    <property type="evidence" value="ECO:0007669"/>
    <property type="project" value="UniProtKB-KW"/>
</dbReference>
<dbReference type="SUPFAM" id="SSF51011">
    <property type="entry name" value="Glycosyl hydrolase domain"/>
    <property type="match status" value="1"/>
</dbReference>
<comment type="similarity">
    <text evidence="1 2">Belongs to the glycosyl hydrolase 31 family.</text>
</comment>
<dbReference type="Pfam" id="PF21365">
    <property type="entry name" value="Glyco_hydro_31_3rd"/>
    <property type="match status" value="1"/>
</dbReference>
<dbReference type="SUPFAM" id="SSF51445">
    <property type="entry name" value="(Trans)glycosidases"/>
    <property type="match status" value="1"/>
</dbReference>
<dbReference type="PANTHER" id="PTHR43863">
    <property type="entry name" value="HYDROLASE, PUTATIVE (AFU_ORTHOLOGUE AFUA_1G03140)-RELATED"/>
    <property type="match status" value="1"/>
</dbReference>
<dbReference type="InterPro" id="IPR051816">
    <property type="entry name" value="Glycosyl_Hydrolase_31"/>
</dbReference>
<evidence type="ECO:0000259" key="4">
    <source>
        <dbReference type="Pfam" id="PF21365"/>
    </source>
</evidence>
<sequence length="526" mass="59761">MKNILIAFISLLCTAHSIKIYAQSDERPPISPLWVYEPWVWEDSLNNEIGVMRLVNEYQQNQIPVGAIIIDSPWSLSYNDFVWDKSKYPNPKNLIRLLRKRGVRTVMWLTGCVNSESVDTKNQRSPDLEFVKSKGYAVNRGKESKWWKGKGVHIDFTNPQATKWWNSKLDELLKLGVYGWKVDQGEIYFGDNVETSKGTMSNEDFRPYYYRAIVEHSLKRNPNSMILGRGYSHQGGYAAAAKDLTVSWSGDFSGNWEGLKLQIDNIYTSAQKGYGALACEIGGFFNEKSTRKQFIRYAQFGSLCPVMINGGSNGPFSTHLPWYFGDDVTDIYRFYATLHTELSPYLFSVGVDAHNSGKSMLISSSHQDHSHKLGESIFVKALISDEDKTTIKMPSEGEWIDYWTGKTYAAGQEIELQYNDMQYPIFIKSGAIIPMHIQSDVTGLGDTSFKGKQTFLIYPNATSRLTYHKPTGEGISYDDIEVIVNADQRSISVNAHINEECIFLIKDINGQTKRIEKKGQSFSFSY</sequence>
<protein>
    <submittedName>
        <fullName evidence="5">Glycoside hydrolase family 31 protein</fullName>
    </submittedName>
</protein>
<keyword evidence="6" id="KW-1185">Reference proteome</keyword>
<dbReference type="Gene3D" id="2.60.40.1180">
    <property type="entry name" value="Golgi alpha-mannosidase II"/>
    <property type="match status" value="1"/>
</dbReference>
<dbReference type="Pfam" id="PF01055">
    <property type="entry name" value="Glyco_hydro_31_2nd"/>
    <property type="match status" value="1"/>
</dbReference>
<dbReference type="RefSeq" id="WP_274265790.1">
    <property type="nucleotide sequence ID" value="NZ_CP117880.1"/>
</dbReference>
<dbReference type="EMBL" id="CP117880">
    <property type="protein sequence ID" value="WDF67054.1"/>
    <property type="molecule type" value="Genomic_DNA"/>
</dbReference>
<keyword evidence="2" id="KW-0326">Glycosidase</keyword>
<feature type="domain" description="Glycoside hydrolase family 31 TIM barrel" evidence="3">
    <location>
        <begin position="28"/>
        <end position="348"/>
    </location>
</feature>
<proteinExistence type="inferred from homology"/>
<evidence type="ECO:0000256" key="2">
    <source>
        <dbReference type="RuleBase" id="RU361185"/>
    </source>
</evidence>
<feature type="domain" description="Glycosyl hydrolase family 31 C-terminal" evidence="4">
    <location>
        <begin position="368"/>
        <end position="433"/>
    </location>
</feature>
<evidence type="ECO:0000256" key="1">
    <source>
        <dbReference type="ARBA" id="ARBA00007806"/>
    </source>
</evidence>
<evidence type="ECO:0000313" key="6">
    <source>
        <dbReference type="Proteomes" id="UP001221558"/>
    </source>
</evidence>